<dbReference type="PROSITE" id="PS50966">
    <property type="entry name" value="ZF_SWIM"/>
    <property type="match status" value="1"/>
</dbReference>
<sequence>MPITWTPEQILALAPDAKSAQNGQGLARLSKWQGLGRNQEAVWGECQGSGSNPYQTQIDLGETAFKCSCPSRKFPCKHGLGLLLLFANQPDRFNPNQSPDWVNDWISTRRQKQAKKVEKSENVADPAAKAKRAAKREENVTAGVQELDRWLRDLVRQGLANLPEKDYSFWDTVAARMIDAQAPGLARQLQEMSGIPYTGVGWQERLLARLGRLYLLLQGFQRLETLPPDRQADIRTAIGWGQKEETATLIIRDRWLILGQCIEDQDNLKAQRIWLQGQQTHRFALILTFAHHTQPLDTSLIPGTLLDADLGFFASAYPLRAIVKTRHAPAIPFTEMEGESAIATALNQYTNALACQPWLDQFPLSLQGVIPQKYNQGWALRDDANQVLRLTPRFTEGWQLFALSGGHPITVFGEWNGDHFFPLSAFSQEQFIAFR</sequence>
<evidence type="ECO:0000259" key="3">
    <source>
        <dbReference type="PROSITE" id="PS50966"/>
    </source>
</evidence>
<evidence type="ECO:0000313" key="4">
    <source>
        <dbReference type="EMBL" id="EDX77429.1"/>
    </source>
</evidence>
<reference evidence="4 5" key="1">
    <citation type="submission" date="2008-07" db="EMBL/GenBank/DDBJ databases">
        <authorList>
            <person name="Tandeau de Marsac N."/>
            <person name="Ferriera S."/>
            <person name="Johnson J."/>
            <person name="Kravitz S."/>
            <person name="Beeson K."/>
            <person name="Sutton G."/>
            <person name="Rogers Y.-H."/>
            <person name="Friedman R."/>
            <person name="Frazier M."/>
            <person name="Venter J.C."/>
        </authorList>
    </citation>
    <scope>NUCLEOTIDE SEQUENCE [LARGE SCALE GENOMIC DNA]</scope>
    <source>
        <strain evidence="4 5">PCC 7420</strain>
    </source>
</reference>
<protein>
    <submittedName>
        <fullName evidence="4">SWIM zinc finger domain protein</fullName>
    </submittedName>
</protein>
<dbReference type="AlphaFoldDB" id="B4VKU5"/>
<keyword evidence="1" id="KW-0479">Metal-binding</keyword>
<name>B4VKU5_9CYAN</name>
<organism evidence="4 5">
    <name type="scientific">Coleofasciculus chthonoplastes PCC 7420</name>
    <dbReference type="NCBI Taxonomy" id="118168"/>
    <lineage>
        <taxon>Bacteria</taxon>
        <taxon>Bacillati</taxon>
        <taxon>Cyanobacteriota</taxon>
        <taxon>Cyanophyceae</taxon>
        <taxon>Coleofasciculales</taxon>
        <taxon>Coleofasciculaceae</taxon>
        <taxon>Coleofasciculus</taxon>
    </lineage>
</organism>
<dbReference type="STRING" id="118168.MC7420_566"/>
<keyword evidence="5" id="KW-1185">Reference proteome</keyword>
<dbReference type="HOGENOM" id="CLU_051328_0_0_3"/>
<proteinExistence type="predicted"/>
<dbReference type="eggNOG" id="COG4715">
    <property type="taxonomic scope" value="Bacteria"/>
</dbReference>
<evidence type="ECO:0000256" key="1">
    <source>
        <dbReference type="PROSITE-ProRule" id="PRU00325"/>
    </source>
</evidence>
<dbReference type="GO" id="GO:0008270">
    <property type="term" value="F:zinc ion binding"/>
    <property type="evidence" value="ECO:0007669"/>
    <property type="project" value="UniProtKB-KW"/>
</dbReference>
<keyword evidence="1" id="KW-0862">Zinc</keyword>
<feature type="region of interest" description="Disordered" evidence="2">
    <location>
        <begin position="112"/>
        <end position="137"/>
    </location>
</feature>
<dbReference type="Pfam" id="PF04434">
    <property type="entry name" value="SWIM"/>
    <property type="match status" value="1"/>
</dbReference>
<keyword evidence="1" id="KW-0863">Zinc-finger</keyword>
<dbReference type="InterPro" id="IPR007527">
    <property type="entry name" value="Znf_SWIM"/>
</dbReference>
<gene>
    <name evidence="4" type="ORF">MC7420_566</name>
</gene>
<dbReference type="Proteomes" id="UP000003835">
    <property type="component" value="Unassembled WGS sequence"/>
</dbReference>
<dbReference type="EMBL" id="DS989844">
    <property type="protein sequence ID" value="EDX77429.1"/>
    <property type="molecule type" value="Genomic_DNA"/>
</dbReference>
<dbReference type="OrthoDB" id="9816340at2"/>
<feature type="domain" description="SWIM-type" evidence="3">
    <location>
        <begin position="54"/>
        <end position="87"/>
    </location>
</feature>
<accession>B4VKU5</accession>
<dbReference type="RefSeq" id="WP_006099537.1">
    <property type="nucleotide sequence ID" value="NZ_DS989844.1"/>
</dbReference>
<evidence type="ECO:0000313" key="5">
    <source>
        <dbReference type="Proteomes" id="UP000003835"/>
    </source>
</evidence>
<evidence type="ECO:0000256" key="2">
    <source>
        <dbReference type="SAM" id="MobiDB-lite"/>
    </source>
</evidence>